<keyword evidence="3" id="KW-0560">Oxidoreductase</keyword>
<reference evidence="5" key="1">
    <citation type="journal article" date="2014" name="Int. J. Syst. Evol. Microbiol.">
        <title>Complete genome sequence of Corynebacterium casei LMG S-19264T (=DSM 44701T), isolated from a smear-ripened cheese.</title>
        <authorList>
            <consortium name="US DOE Joint Genome Institute (JGI-PGF)"/>
            <person name="Walter F."/>
            <person name="Albersmeier A."/>
            <person name="Kalinowski J."/>
            <person name="Ruckert C."/>
        </authorList>
    </citation>
    <scope>NUCLEOTIDE SEQUENCE</scope>
    <source>
        <strain evidence="5">CGMCC 1.15725</strain>
    </source>
</reference>
<dbReference type="PANTHER" id="PTHR42659:SF2">
    <property type="entry name" value="XANTHINE DEHYDROGENASE SUBUNIT C-RELATED"/>
    <property type="match status" value="1"/>
</dbReference>
<reference evidence="5" key="2">
    <citation type="submission" date="2020-09" db="EMBL/GenBank/DDBJ databases">
        <authorList>
            <person name="Sun Q."/>
            <person name="Zhou Y."/>
        </authorList>
    </citation>
    <scope>NUCLEOTIDE SEQUENCE</scope>
    <source>
        <strain evidence="5">CGMCC 1.15725</strain>
    </source>
</reference>
<dbReference type="InterPro" id="IPR016169">
    <property type="entry name" value="FAD-bd_PCMH_sub2"/>
</dbReference>
<dbReference type="InterPro" id="IPR016166">
    <property type="entry name" value="FAD-bd_PCMH"/>
</dbReference>
<dbReference type="Gene3D" id="3.30.390.50">
    <property type="entry name" value="CO dehydrogenase flavoprotein, C-terminal domain"/>
    <property type="match status" value="1"/>
</dbReference>
<sequence>MKPPAFDYLRAATLDEVLEALWEGGSDARILAGGQSLLPMLNMRLARPSVLVDVMHVDALRQVTASGDALKIGAAVRQAQIEHRADLVGELPLLAAAIPWVGHMQTRASGTLCGSVAHADPSAEIPLVLLALLGSVHLRSRKQRRTLKADDFFTGMMATARADQEVIEAISFPLARPDTGYAFREVGRRHGDFAIVACAAVVDRKGARLAVGGVADMPMARPLPLPEEGSALDDALETFAWDLNARDDLHATARYRRELVRRLGRQVIEEAVRRRDGVTPPPTGHQQDAA</sequence>
<feature type="domain" description="FAD-binding PCMH-type" evidence="4">
    <location>
        <begin position="1"/>
        <end position="177"/>
    </location>
</feature>
<dbReference type="SUPFAM" id="SSF56176">
    <property type="entry name" value="FAD-binding/transporter-associated domain-like"/>
    <property type="match status" value="1"/>
</dbReference>
<dbReference type="PANTHER" id="PTHR42659">
    <property type="entry name" value="XANTHINE DEHYDROGENASE SUBUNIT C-RELATED"/>
    <property type="match status" value="1"/>
</dbReference>
<protein>
    <submittedName>
        <fullName evidence="5">Carbon monoxide dehydrogenase</fullName>
    </submittedName>
</protein>
<dbReference type="RefSeq" id="WP_189041680.1">
    <property type="nucleotide sequence ID" value="NZ_BMJQ01000001.1"/>
</dbReference>
<dbReference type="SUPFAM" id="SSF55447">
    <property type="entry name" value="CO dehydrogenase flavoprotein C-terminal domain-like"/>
    <property type="match status" value="1"/>
</dbReference>
<dbReference type="InterPro" id="IPR036683">
    <property type="entry name" value="CO_DH_flav_C_dom_sf"/>
</dbReference>
<dbReference type="SMART" id="SM01092">
    <property type="entry name" value="CO_deh_flav_C"/>
    <property type="match status" value="1"/>
</dbReference>
<dbReference type="InterPro" id="IPR051312">
    <property type="entry name" value="Diverse_Substr_Oxidored"/>
</dbReference>
<dbReference type="Gene3D" id="3.30.43.10">
    <property type="entry name" value="Uridine Diphospho-n-acetylenolpyruvylglucosamine Reductase, domain 2"/>
    <property type="match status" value="1"/>
</dbReference>
<evidence type="ECO:0000256" key="1">
    <source>
        <dbReference type="ARBA" id="ARBA00022630"/>
    </source>
</evidence>
<keyword evidence="1" id="KW-0285">Flavoprotein</keyword>
<dbReference type="GO" id="GO:0071949">
    <property type="term" value="F:FAD binding"/>
    <property type="evidence" value="ECO:0007669"/>
    <property type="project" value="InterPro"/>
</dbReference>
<accession>A0A8J2YNS0</accession>
<dbReference type="Proteomes" id="UP000646365">
    <property type="component" value="Unassembled WGS sequence"/>
</dbReference>
<dbReference type="PROSITE" id="PS51387">
    <property type="entry name" value="FAD_PCMH"/>
    <property type="match status" value="1"/>
</dbReference>
<dbReference type="InterPro" id="IPR005107">
    <property type="entry name" value="CO_DH_flav_C"/>
</dbReference>
<keyword evidence="2" id="KW-0274">FAD</keyword>
<evidence type="ECO:0000259" key="4">
    <source>
        <dbReference type="PROSITE" id="PS51387"/>
    </source>
</evidence>
<evidence type="ECO:0000256" key="2">
    <source>
        <dbReference type="ARBA" id="ARBA00022827"/>
    </source>
</evidence>
<evidence type="ECO:0000256" key="3">
    <source>
        <dbReference type="ARBA" id="ARBA00023002"/>
    </source>
</evidence>
<evidence type="ECO:0000313" key="6">
    <source>
        <dbReference type="Proteomes" id="UP000646365"/>
    </source>
</evidence>
<dbReference type="AlphaFoldDB" id="A0A8J2YNS0"/>
<dbReference type="InterPro" id="IPR002346">
    <property type="entry name" value="Mopterin_DH_FAD-bd"/>
</dbReference>
<comment type="caution">
    <text evidence="5">The sequence shown here is derived from an EMBL/GenBank/DDBJ whole genome shotgun (WGS) entry which is preliminary data.</text>
</comment>
<dbReference type="Pfam" id="PF00941">
    <property type="entry name" value="FAD_binding_5"/>
    <property type="match status" value="1"/>
</dbReference>
<dbReference type="GO" id="GO:0016491">
    <property type="term" value="F:oxidoreductase activity"/>
    <property type="evidence" value="ECO:0007669"/>
    <property type="project" value="UniProtKB-KW"/>
</dbReference>
<dbReference type="InterPro" id="IPR016167">
    <property type="entry name" value="FAD-bd_PCMH_sub1"/>
</dbReference>
<organism evidence="5 6">
    <name type="scientific">Aliidongia dinghuensis</name>
    <dbReference type="NCBI Taxonomy" id="1867774"/>
    <lineage>
        <taxon>Bacteria</taxon>
        <taxon>Pseudomonadati</taxon>
        <taxon>Pseudomonadota</taxon>
        <taxon>Alphaproteobacteria</taxon>
        <taxon>Rhodospirillales</taxon>
        <taxon>Dongiaceae</taxon>
        <taxon>Aliidongia</taxon>
    </lineage>
</organism>
<dbReference type="Gene3D" id="3.30.465.10">
    <property type="match status" value="1"/>
</dbReference>
<keyword evidence="6" id="KW-1185">Reference proteome</keyword>
<gene>
    <name evidence="5" type="primary">cutM</name>
    <name evidence="5" type="ORF">GCM10011611_02930</name>
</gene>
<evidence type="ECO:0000313" key="5">
    <source>
        <dbReference type="EMBL" id="GGF00758.1"/>
    </source>
</evidence>
<proteinExistence type="predicted"/>
<name>A0A8J2YNS0_9PROT</name>
<dbReference type="InterPro" id="IPR036318">
    <property type="entry name" value="FAD-bd_PCMH-like_sf"/>
</dbReference>
<dbReference type="EMBL" id="BMJQ01000001">
    <property type="protein sequence ID" value="GGF00758.1"/>
    <property type="molecule type" value="Genomic_DNA"/>
</dbReference>